<dbReference type="EnsemblMetazoa" id="AFUN015999-RA">
    <property type="protein sequence ID" value="AFUN015999-PA"/>
    <property type="gene ID" value="AFUN015999"/>
</dbReference>
<feature type="region of interest" description="Disordered" evidence="1">
    <location>
        <begin position="451"/>
        <end position="476"/>
    </location>
</feature>
<evidence type="ECO:0000256" key="1">
    <source>
        <dbReference type="SAM" id="MobiDB-lite"/>
    </source>
</evidence>
<evidence type="ECO:0000313" key="2">
    <source>
        <dbReference type="EnsemblMetazoa" id="AFUN015999-PA"/>
    </source>
</evidence>
<name>A0A182S5D0_ANOFN</name>
<dbReference type="AlphaFoldDB" id="A0A182S5D0"/>
<dbReference type="VEuPathDB" id="VectorBase:AFUN015999"/>
<organism evidence="2">
    <name type="scientific">Anopheles funestus</name>
    <name type="common">African malaria mosquito</name>
    <dbReference type="NCBI Taxonomy" id="62324"/>
    <lineage>
        <taxon>Eukaryota</taxon>
        <taxon>Metazoa</taxon>
        <taxon>Ecdysozoa</taxon>
        <taxon>Arthropoda</taxon>
        <taxon>Hexapoda</taxon>
        <taxon>Insecta</taxon>
        <taxon>Pterygota</taxon>
        <taxon>Neoptera</taxon>
        <taxon>Endopterygota</taxon>
        <taxon>Diptera</taxon>
        <taxon>Nematocera</taxon>
        <taxon>Culicoidea</taxon>
        <taxon>Culicidae</taxon>
        <taxon>Anophelinae</taxon>
        <taxon>Anopheles</taxon>
    </lineage>
</organism>
<protein>
    <submittedName>
        <fullName evidence="2">Uncharacterized protein</fullName>
    </submittedName>
</protein>
<accession>A0A182S5D0</accession>
<dbReference type="STRING" id="62324.A0A182S5D0"/>
<feature type="compositionally biased region" description="Polar residues" evidence="1">
    <location>
        <begin position="1"/>
        <end position="13"/>
    </location>
</feature>
<feature type="region of interest" description="Disordered" evidence="1">
    <location>
        <begin position="1"/>
        <end position="30"/>
    </location>
</feature>
<sequence>MSQPVTDSASTPTHVEKKSHRIQVRLPPPDFSQTELHNGERHCAKETTQSGLCESQQVGILRGLSAYTKSYRDSDDIVKHLAVVYLFTILKSPPNWIPETFSEIVEQEATVANTKLETRLPILRNEKTYNIHLSNISLVKGRFDTPQKRSTHSHLNVHQALKRIKRGKAAIWMCDSYYFLIRRLLTGWYFYTMNLQDKPALMFFSSPQLMVQLLQDSYGCDERSKYFLSSIVLHSVEQGDMIRIVWKMKRSIGMKLISPMDAILHGNICLARPSLERSVEIGLNVLEWAGNDHKKPRSWDNKLLNECFKPIEHHFKVAQGMAAFMRDKNDSHYTVGGYELTCRTSPVGHRQRKHFEELVNYFLASCTALLVVGLDCCFLFWSRDDFIYWFSPYRYSALQEKPEILQSRASFLHMTNALAKASQSLFEYLFELGIFPDHTIELFPVRVDDKTPHSPIPDEDEDSLDQEGLTIPPASDRGWTNFYAPALHTPSELRLARQMLDMVYRTAEDRCD</sequence>
<dbReference type="VEuPathDB" id="VectorBase:AFUN2_012424"/>
<reference evidence="2" key="1">
    <citation type="submission" date="2020-05" db="UniProtKB">
        <authorList>
            <consortium name="EnsemblMetazoa"/>
        </authorList>
    </citation>
    <scope>IDENTIFICATION</scope>
    <source>
        <strain evidence="2">FUMOZ</strain>
    </source>
</reference>
<proteinExistence type="predicted"/>